<comment type="caution">
    <text evidence="2">The sequence shown here is derived from an EMBL/GenBank/DDBJ whole genome shotgun (WGS) entry which is preliminary data.</text>
</comment>
<feature type="domain" description="Antitoxin FitA-like ribbon-helix-helix" evidence="1">
    <location>
        <begin position="3"/>
        <end position="37"/>
    </location>
</feature>
<organism evidence="2 3">
    <name type="scientific">Candidatus Nitronereus thalassa</name>
    <dbReference type="NCBI Taxonomy" id="3020898"/>
    <lineage>
        <taxon>Bacteria</taxon>
        <taxon>Pseudomonadati</taxon>
        <taxon>Nitrospirota</taxon>
        <taxon>Nitrospiria</taxon>
        <taxon>Nitrospirales</taxon>
        <taxon>Nitrospiraceae</taxon>
        <taxon>Candidatus Nitronereus</taxon>
    </lineage>
</organism>
<dbReference type="EMBL" id="JAQOUE010000001">
    <property type="protein sequence ID" value="MDT7043471.1"/>
    <property type="molecule type" value="Genomic_DNA"/>
</dbReference>
<dbReference type="Pfam" id="PF22513">
    <property type="entry name" value="FitA-like_RHH"/>
    <property type="match status" value="1"/>
</dbReference>
<dbReference type="Proteomes" id="UP001250932">
    <property type="component" value="Unassembled WGS sequence"/>
</dbReference>
<reference evidence="2 3" key="1">
    <citation type="journal article" date="2023" name="ISME J.">
        <title>Cultivation and genomic characterization of novel and ubiquitous marine nitrite-oxidizing bacteria from the Nitrospirales.</title>
        <authorList>
            <person name="Mueller A.J."/>
            <person name="Daebeler A."/>
            <person name="Herbold C.W."/>
            <person name="Kirkegaard R.H."/>
            <person name="Daims H."/>
        </authorList>
    </citation>
    <scope>NUCLEOTIDE SEQUENCE [LARGE SCALE GENOMIC DNA]</scope>
    <source>
        <strain evidence="2 3">EB</strain>
    </source>
</reference>
<evidence type="ECO:0000313" key="2">
    <source>
        <dbReference type="EMBL" id="MDT7043471.1"/>
    </source>
</evidence>
<evidence type="ECO:0000313" key="3">
    <source>
        <dbReference type="Proteomes" id="UP001250932"/>
    </source>
</evidence>
<accession>A0ABU3KAN6</accession>
<name>A0ABU3KAN6_9BACT</name>
<protein>
    <recommendedName>
        <fullName evidence="1">Antitoxin FitA-like ribbon-helix-helix domain-containing protein</fullName>
    </recommendedName>
</protein>
<keyword evidence="3" id="KW-1185">Reference proteome</keyword>
<evidence type="ECO:0000259" key="1">
    <source>
        <dbReference type="Pfam" id="PF22513"/>
    </source>
</evidence>
<dbReference type="RefSeq" id="WP_313834038.1">
    <property type="nucleotide sequence ID" value="NZ_JAQOUE010000001.1"/>
</dbReference>
<sequence length="74" mass="8652">MSTLTIRKIPEAILERLKAAASRKDHSMEQEVRELLKKKYATTPEIAARIRKRWKDLPKTTPAKVKTWRQVGRP</sequence>
<dbReference type="InterPro" id="IPR053853">
    <property type="entry name" value="FitA-like_RHH"/>
</dbReference>
<proteinExistence type="predicted"/>
<gene>
    <name evidence="2" type="ORF">PPG34_14025</name>
</gene>
<dbReference type="SUPFAM" id="SSF47598">
    <property type="entry name" value="Ribbon-helix-helix"/>
    <property type="match status" value="1"/>
</dbReference>
<dbReference type="InterPro" id="IPR010985">
    <property type="entry name" value="Ribbon_hlx_hlx"/>
</dbReference>